<name>A0A7D9IM87_PARCT</name>
<organism evidence="3 4">
    <name type="scientific">Paramuricea clavata</name>
    <name type="common">Red gorgonian</name>
    <name type="synonym">Violescent sea-whip</name>
    <dbReference type="NCBI Taxonomy" id="317549"/>
    <lineage>
        <taxon>Eukaryota</taxon>
        <taxon>Metazoa</taxon>
        <taxon>Cnidaria</taxon>
        <taxon>Anthozoa</taxon>
        <taxon>Octocorallia</taxon>
        <taxon>Malacalcyonacea</taxon>
        <taxon>Plexauridae</taxon>
        <taxon>Paramuricea</taxon>
    </lineage>
</organism>
<dbReference type="EMBL" id="CACRXK020006280">
    <property type="protein sequence ID" value="CAB4008946.1"/>
    <property type="molecule type" value="Genomic_DNA"/>
</dbReference>
<dbReference type="Gene3D" id="3.40.710.10">
    <property type="entry name" value="DD-peptidase/beta-lactamase superfamily"/>
    <property type="match status" value="1"/>
</dbReference>
<feature type="compositionally biased region" description="Basic and acidic residues" evidence="1">
    <location>
        <begin position="266"/>
        <end position="275"/>
    </location>
</feature>
<dbReference type="GO" id="GO:0008233">
    <property type="term" value="F:peptidase activity"/>
    <property type="evidence" value="ECO:0007669"/>
    <property type="project" value="TreeGrafter"/>
</dbReference>
<dbReference type="GO" id="GO:0005739">
    <property type="term" value="C:mitochondrion"/>
    <property type="evidence" value="ECO:0007669"/>
    <property type="project" value="TreeGrafter"/>
</dbReference>
<accession>A0A7D9IM87</accession>
<evidence type="ECO:0000259" key="2">
    <source>
        <dbReference type="Pfam" id="PF00144"/>
    </source>
</evidence>
<evidence type="ECO:0000313" key="4">
    <source>
        <dbReference type="Proteomes" id="UP001152795"/>
    </source>
</evidence>
<evidence type="ECO:0000313" key="3">
    <source>
        <dbReference type="EMBL" id="CAB4008946.1"/>
    </source>
</evidence>
<dbReference type="OrthoDB" id="5946976at2759"/>
<dbReference type="InterPro" id="IPR001466">
    <property type="entry name" value="Beta-lactam-related"/>
</dbReference>
<feature type="non-terminal residue" evidence="3">
    <location>
        <position position="558"/>
    </location>
</feature>
<feature type="domain" description="Beta-lactamase-related" evidence="2">
    <location>
        <begin position="137"/>
        <end position="536"/>
    </location>
</feature>
<feature type="region of interest" description="Disordered" evidence="1">
    <location>
        <begin position="249"/>
        <end position="275"/>
    </location>
</feature>
<dbReference type="GO" id="GO:0006508">
    <property type="term" value="P:proteolysis"/>
    <property type="evidence" value="ECO:0007669"/>
    <property type="project" value="TreeGrafter"/>
</dbReference>
<protein>
    <recommendedName>
        <fullName evidence="2">Beta-lactamase-related domain-containing protein</fullName>
    </recommendedName>
</protein>
<dbReference type="AlphaFoldDB" id="A0A7D9IM87"/>
<gene>
    <name evidence="3" type="ORF">PACLA_8A046555</name>
</gene>
<evidence type="ECO:0000256" key="1">
    <source>
        <dbReference type="SAM" id="MobiDB-lite"/>
    </source>
</evidence>
<sequence>VEVCPCCRAFLYIINLKLMRAHSLTKGRLRRNSTVIIFFRCPPLKTTQKGRCGEDLDFVTKFAPGGRKLLKPGSHYVPQLHRRHQMNIKNHPQAPFIKNIHYNLPNGGNWKVDYMIHNPDVFNGSKSDNEVLIGKARSLIKRFREESGSPGLAISVSVDGRTVWSEGFGYSDIENDVPCTPSTVMRIASISKPLTAAAAMKLLDEGKLNLDDPVQKYVPNFPEKQINSKPCVITIRQLLCHQSGIRHYHKTKKGEGSTQSGTTKNGNEKEERENKVSEFQKQEYYIKECYDSVEKSLSLFKDDPLVHEPGSEFLYTTFGWTLLSAVIESAAQKKFLLCMYELFKDLGMNNTQAELHKNLVYGRARVKRMSIKAIRFAPLGHYVRNEKGQLMNTPYVDNCYKWAGGGFISTTEDLIKFGNAMLYSSQIGEFQGKSKDSLLSGILSPESMRLSWTTVENTEDKVSKHWGYGLGWAILPEKHERGCCRDQQKAIAHSGGAVGASSILLILPNSVNKNLFDVTQESPLPNGVVVAILVNMGSVSLRRPALKIAQLFNCHQKM</sequence>
<comment type="caution">
    <text evidence="3">The sequence shown here is derived from an EMBL/GenBank/DDBJ whole genome shotgun (WGS) entry which is preliminary data.</text>
</comment>
<dbReference type="Proteomes" id="UP001152795">
    <property type="component" value="Unassembled WGS sequence"/>
</dbReference>
<dbReference type="InterPro" id="IPR052794">
    <property type="entry name" value="Mito_Ser_Protease_LACTB"/>
</dbReference>
<reference evidence="3" key="1">
    <citation type="submission" date="2020-04" db="EMBL/GenBank/DDBJ databases">
        <authorList>
            <person name="Alioto T."/>
            <person name="Alioto T."/>
            <person name="Gomez Garrido J."/>
        </authorList>
    </citation>
    <scope>NUCLEOTIDE SEQUENCE</scope>
    <source>
        <strain evidence="3">A484AB</strain>
    </source>
</reference>
<dbReference type="SUPFAM" id="SSF56601">
    <property type="entry name" value="beta-lactamase/transpeptidase-like"/>
    <property type="match status" value="1"/>
</dbReference>
<proteinExistence type="predicted"/>
<dbReference type="GO" id="GO:0019216">
    <property type="term" value="P:regulation of lipid metabolic process"/>
    <property type="evidence" value="ECO:0007669"/>
    <property type="project" value="TreeGrafter"/>
</dbReference>
<keyword evidence="4" id="KW-1185">Reference proteome</keyword>
<dbReference type="PANTHER" id="PTHR46520:SF1">
    <property type="entry name" value="SERINE BETA-LACTAMASE-LIKE PROTEIN LACTB, MITOCHONDRIAL"/>
    <property type="match status" value="1"/>
</dbReference>
<dbReference type="PANTHER" id="PTHR46520">
    <property type="entry name" value="SERINE BETA-LACTAMASE-LIKE PROTEIN LACTB, MITOCHONDRIAL"/>
    <property type="match status" value="1"/>
</dbReference>
<dbReference type="InterPro" id="IPR012338">
    <property type="entry name" value="Beta-lactam/transpept-like"/>
</dbReference>
<dbReference type="Pfam" id="PF00144">
    <property type="entry name" value="Beta-lactamase"/>
    <property type="match status" value="1"/>
</dbReference>